<evidence type="ECO:0000313" key="7">
    <source>
        <dbReference type="Proteomes" id="UP000092993"/>
    </source>
</evidence>
<protein>
    <recommendedName>
        <fullName evidence="1">DNA-directed RNA polymerase</fullName>
        <ecNumber evidence="1">2.7.7.6</ecNumber>
    </recommendedName>
</protein>
<keyword evidence="3" id="KW-0808">Transferase</keyword>
<dbReference type="EMBL" id="LUGG01000003">
    <property type="protein sequence ID" value="OBZ76816.1"/>
    <property type="molecule type" value="Genomic_DNA"/>
</dbReference>
<reference evidence="6 7" key="1">
    <citation type="submission" date="2016-03" db="EMBL/GenBank/DDBJ databases">
        <title>Whole genome sequencing of Grifola frondosa 9006-11.</title>
        <authorList>
            <person name="Min B."/>
            <person name="Park H."/>
            <person name="Kim J.-G."/>
            <person name="Cho H."/>
            <person name="Oh Y.-L."/>
            <person name="Kong W.-S."/>
            <person name="Choi I.-G."/>
        </authorList>
    </citation>
    <scope>NUCLEOTIDE SEQUENCE [LARGE SCALE GENOMIC DNA]</scope>
    <source>
        <strain evidence="6 7">9006-11</strain>
    </source>
</reference>
<dbReference type="Gene3D" id="4.10.860.120">
    <property type="entry name" value="RNA polymerase II, clamp domain"/>
    <property type="match status" value="1"/>
</dbReference>
<evidence type="ECO:0000256" key="2">
    <source>
        <dbReference type="ARBA" id="ARBA00022478"/>
    </source>
</evidence>
<dbReference type="AlphaFoldDB" id="A0A1C7MK64"/>
<evidence type="ECO:0000313" key="6">
    <source>
        <dbReference type="EMBL" id="OBZ76816.1"/>
    </source>
</evidence>
<comment type="caution">
    <text evidence="6">The sequence shown here is derived from an EMBL/GenBank/DDBJ whole genome shotgun (WGS) entry which is preliminary data.</text>
</comment>
<evidence type="ECO:0000256" key="1">
    <source>
        <dbReference type="ARBA" id="ARBA00012418"/>
    </source>
</evidence>
<keyword evidence="2" id="KW-0240">DNA-directed RNA polymerase</keyword>
<dbReference type="GO" id="GO:0003899">
    <property type="term" value="F:DNA-directed RNA polymerase activity"/>
    <property type="evidence" value="ECO:0007669"/>
    <property type="project" value="UniProtKB-EC"/>
</dbReference>
<proteinExistence type="predicted"/>
<dbReference type="GO" id="GO:0000428">
    <property type="term" value="C:DNA-directed RNA polymerase complex"/>
    <property type="evidence" value="ECO:0007669"/>
    <property type="project" value="UniProtKB-KW"/>
</dbReference>
<evidence type="ECO:0000256" key="5">
    <source>
        <dbReference type="ARBA" id="ARBA00023163"/>
    </source>
</evidence>
<keyword evidence="7" id="KW-1185">Reference proteome</keyword>
<dbReference type="STRING" id="5627.A0A1C7MK64"/>
<dbReference type="Proteomes" id="UP000092993">
    <property type="component" value="Unassembled WGS sequence"/>
</dbReference>
<accession>A0A1C7MK64</accession>
<name>A0A1C7MK64_GRIFR</name>
<dbReference type="InterPro" id="IPR044893">
    <property type="entry name" value="RNA_pol_Rpb1_clamp_domain"/>
</dbReference>
<evidence type="ECO:0000256" key="4">
    <source>
        <dbReference type="ARBA" id="ARBA00022695"/>
    </source>
</evidence>
<dbReference type="OrthoDB" id="270392at2759"/>
<evidence type="ECO:0000256" key="3">
    <source>
        <dbReference type="ARBA" id="ARBA00022679"/>
    </source>
</evidence>
<keyword evidence="5" id="KW-0804">Transcription</keyword>
<sequence length="79" mass="8525">MNIAHSVPSTVSSVSFSFLTSEDVRRISVKQIVNPVLLDDLNRPNIGGLYDPALGLATKRIFAQHVDSHIIPALVTSAI</sequence>
<gene>
    <name evidence="6" type="ORF">A0H81_03953</name>
</gene>
<organism evidence="6 7">
    <name type="scientific">Grifola frondosa</name>
    <name type="common">Maitake</name>
    <name type="synonym">Polyporus frondosus</name>
    <dbReference type="NCBI Taxonomy" id="5627"/>
    <lineage>
        <taxon>Eukaryota</taxon>
        <taxon>Fungi</taxon>
        <taxon>Dikarya</taxon>
        <taxon>Basidiomycota</taxon>
        <taxon>Agaricomycotina</taxon>
        <taxon>Agaricomycetes</taxon>
        <taxon>Polyporales</taxon>
        <taxon>Grifolaceae</taxon>
        <taxon>Grifola</taxon>
    </lineage>
</organism>
<keyword evidence="4" id="KW-0548">Nucleotidyltransferase</keyword>
<dbReference type="EC" id="2.7.7.6" evidence="1"/>
<dbReference type="SUPFAM" id="SSF64484">
    <property type="entry name" value="beta and beta-prime subunits of DNA dependent RNA-polymerase"/>
    <property type="match status" value="1"/>
</dbReference>